<feature type="transmembrane region" description="Helical" evidence="12">
    <location>
        <begin position="241"/>
        <end position="262"/>
    </location>
</feature>
<dbReference type="Pfam" id="PF02378">
    <property type="entry name" value="PTS_EIIC"/>
    <property type="match status" value="1"/>
</dbReference>
<dbReference type="InterPro" id="IPR001996">
    <property type="entry name" value="PTS_IIB_1"/>
</dbReference>
<feature type="domain" description="PTS EIIC type-1" evidence="15">
    <location>
        <begin position="103"/>
        <end position="456"/>
    </location>
</feature>
<evidence type="ECO:0000256" key="10">
    <source>
        <dbReference type="ARBA" id="ARBA00023136"/>
    </source>
</evidence>
<feature type="transmembrane region" description="Helical" evidence="12">
    <location>
        <begin position="419"/>
        <end position="440"/>
    </location>
</feature>
<comment type="caution">
    <text evidence="16">The sequence shown here is derived from an EMBL/GenBank/DDBJ whole genome shotgun (WGS) entry which is preliminary data.</text>
</comment>
<dbReference type="Pfam" id="PF00367">
    <property type="entry name" value="PTS_EIIB"/>
    <property type="match status" value="1"/>
</dbReference>
<dbReference type="InterPro" id="IPR003352">
    <property type="entry name" value="PTS_EIIC"/>
</dbReference>
<evidence type="ECO:0000256" key="11">
    <source>
        <dbReference type="PROSITE-ProRule" id="PRU00421"/>
    </source>
</evidence>
<keyword evidence="2" id="KW-0813">Transport</keyword>
<evidence type="ECO:0000256" key="5">
    <source>
        <dbReference type="ARBA" id="ARBA00022679"/>
    </source>
</evidence>
<dbReference type="InterPro" id="IPR001127">
    <property type="entry name" value="PTS_EIIA_1_perm"/>
</dbReference>
<evidence type="ECO:0000259" key="15">
    <source>
        <dbReference type="PROSITE" id="PS51103"/>
    </source>
</evidence>
<feature type="transmembrane region" description="Helical" evidence="12">
    <location>
        <begin position="104"/>
        <end position="129"/>
    </location>
</feature>
<dbReference type="Gene3D" id="3.30.1360.60">
    <property type="entry name" value="Glucose permease domain IIB"/>
    <property type="match status" value="1"/>
</dbReference>
<dbReference type="EMBL" id="JBHSDT010000004">
    <property type="protein sequence ID" value="MFC4402422.1"/>
    <property type="molecule type" value="Genomic_DNA"/>
</dbReference>
<feature type="transmembrane region" description="Helical" evidence="12">
    <location>
        <begin position="141"/>
        <end position="162"/>
    </location>
</feature>
<dbReference type="InterPro" id="IPR011297">
    <property type="entry name" value="PTS_IIABC_b_glu"/>
</dbReference>
<dbReference type="PROSITE" id="PS51103">
    <property type="entry name" value="PTS_EIIC_TYPE_1"/>
    <property type="match status" value="1"/>
</dbReference>
<evidence type="ECO:0000256" key="4">
    <source>
        <dbReference type="ARBA" id="ARBA00022597"/>
    </source>
</evidence>
<dbReference type="InterPro" id="IPR050558">
    <property type="entry name" value="PTS_Sugar-Specific_Components"/>
</dbReference>
<name>A0ABV8WT50_9BACI</name>
<evidence type="ECO:0000256" key="8">
    <source>
        <dbReference type="ARBA" id="ARBA00022777"/>
    </source>
</evidence>
<keyword evidence="17" id="KW-1185">Reference proteome</keyword>
<gene>
    <name evidence="16" type="ORF">ACFOY7_04995</name>
</gene>
<dbReference type="PROSITE" id="PS01035">
    <property type="entry name" value="PTS_EIIB_TYPE_1_CYS"/>
    <property type="match status" value="1"/>
</dbReference>
<protein>
    <submittedName>
        <fullName evidence="16">Beta-glucoside-specific PTS transporter subunit IIABC</fullName>
        <ecNumber evidence="16">2.7.1.-</ecNumber>
    </submittedName>
</protein>
<evidence type="ECO:0000256" key="3">
    <source>
        <dbReference type="ARBA" id="ARBA00022475"/>
    </source>
</evidence>
<dbReference type="Gene3D" id="2.70.70.10">
    <property type="entry name" value="Glucose Permease (Domain IIA)"/>
    <property type="match status" value="1"/>
</dbReference>
<feature type="transmembrane region" description="Helical" evidence="12">
    <location>
        <begin position="197"/>
        <end position="221"/>
    </location>
</feature>
<feature type="transmembrane region" description="Helical" evidence="12">
    <location>
        <begin position="318"/>
        <end position="339"/>
    </location>
</feature>
<keyword evidence="4" id="KW-0762">Sugar transport</keyword>
<accession>A0ABV8WT50</accession>
<keyword evidence="3" id="KW-1003">Cell membrane</keyword>
<dbReference type="InterPro" id="IPR011055">
    <property type="entry name" value="Dup_hybrid_motif"/>
</dbReference>
<keyword evidence="6" id="KW-0598">Phosphotransferase system</keyword>
<evidence type="ECO:0000256" key="6">
    <source>
        <dbReference type="ARBA" id="ARBA00022683"/>
    </source>
</evidence>
<sequence>MDYAQLAKEIIKNIGGEDNIISLVHCTTRLRFKLKNNDLANKSSVIKLPGVIKVMMIAGQFQIVVGIEVNDVYKEILKQTQLEETMNRKHTGQKRSLFNEAIDIISGIFTPLLGTLAGAGILKGLLILAVSLGMLTEADGAYIILHAAADSLFYFLPIHLAFTAAKKFGADPHVAVVIACALFYPDISLEYNEELELSFFGIPVVLIKYATSVIPIILAIYVTAKLETVFNNVYPKTIKKFFTPLTLIALMVPLTLLVFGPIGNTVSEWLASGYSFVYDNSAIVAGALIGASWQILVIFGLHWGLVPIALNNLSQFEIDTFTAMITPAIFAQAGAVLGVWLKTKQRKVKSIAAPATIAGLFGVTEPAIYGITLRYKKPFIIGCIAGAIGGAIVGISGAGSKSVGLPGLTTLPIFFGQGFWLFLFGVFLAYFIAMIATYFFGYHEQTEDEKISESEALSENENKEHDDSIIISPLTGPVISLEDVDDDVFSSEAIGPGVAIIPIKGSLHAPFSGSVTSVFPTNHGIGLTSDAGIKVLIHIGIETVRLDGKYFDMKVKYGEKVVQGQLLGSFDIEAITREGFDITSPVVITNSHEFLEVISGEAENTVTGDRLLTVIK</sequence>
<dbReference type="InterPro" id="IPR036878">
    <property type="entry name" value="Glu_permease_IIB"/>
</dbReference>
<dbReference type="CDD" id="cd00212">
    <property type="entry name" value="PTS_IIB_glc"/>
    <property type="match status" value="1"/>
</dbReference>
<keyword evidence="10 12" id="KW-0472">Membrane</keyword>
<evidence type="ECO:0000256" key="1">
    <source>
        <dbReference type="ARBA" id="ARBA00004651"/>
    </source>
</evidence>
<evidence type="ECO:0000313" key="16">
    <source>
        <dbReference type="EMBL" id="MFC4402422.1"/>
    </source>
</evidence>
<keyword evidence="5 16" id="KW-0808">Transferase</keyword>
<dbReference type="EC" id="2.7.1.-" evidence="16"/>
<evidence type="ECO:0000256" key="12">
    <source>
        <dbReference type="SAM" id="Phobius"/>
    </source>
</evidence>
<reference evidence="17" key="1">
    <citation type="journal article" date="2019" name="Int. J. Syst. Evol. Microbiol.">
        <title>The Global Catalogue of Microorganisms (GCM) 10K type strain sequencing project: providing services to taxonomists for standard genome sequencing and annotation.</title>
        <authorList>
            <consortium name="The Broad Institute Genomics Platform"/>
            <consortium name="The Broad Institute Genome Sequencing Center for Infectious Disease"/>
            <person name="Wu L."/>
            <person name="Ma J."/>
        </authorList>
    </citation>
    <scope>NUCLEOTIDE SEQUENCE [LARGE SCALE GENOMIC DNA]</scope>
    <source>
        <strain evidence="17">CCUG 37865</strain>
    </source>
</reference>
<dbReference type="RefSeq" id="WP_390250000.1">
    <property type="nucleotide sequence ID" value="NZ_JBHSDT010000004.1"/>
</dbReference>
<evidence type="ECO:0000313" key="17">
    <source>
        <dbReference type="Proteomes" id="UP001595882"/>
    </source>
</evidence>
<keyword evidence="7 12" id="KW-0812">Transmembrane</keyword>
<dbReference type="InterPro" id="IPR013013">
    <property type="entry name" value="PTS_EIIC_1"/>
</dbReference>
<organism evidence="16 17">
    <name type="scientific">Gracilibacillus xinjiangensis</name>
    <dbReference type="NCBI Taxonomy" id="1193282"/>
    <lineage>
        <taxon>Bacteria</taxon>
        <taxon>Bacillati</taxon>
        <taxon>Bacillota</taxon>
        <taxon>Bacilli</taxon>
        <taxon>Bacillales</taxon>
        <taxon>Bacillaceae</taxon>
        <taxon>Gracilibacillus</taxon>
    </lineage>
</organism>
<keyword evidence="8" id="KW-0418">Kinase</keyword>
<feature type="active site" description="Phosphocysteine intermediate; for EIIB activity" evidence="11">
    <location>
        <position position="26"/>
    </location>
</feature>
<comment type="subcellular location">
    <subcellularLocation>
        <location evidence="1">Cell membrane</location>
        <topology evidence="1">Multi-pass membrane protein</topology>
    </subcellularLocation>
</comment>
<dbReference type="NCBIfam" id="TIGR00830">
    <property type="entry name" value="PTBA"/>
    <property type="match status" value="1"/>
</dbReference>
<feature type="transmembrane region" description="Helical" evidence="12">
    <location>
        <begin position="379"/>
        <end position="399"/>
    </location>
</feature>
<evidence type="ECO:0000259" key="13">
    <source>
        <dbReference type="PROSITE" id="PS51093"/>
    </source>
</evidence>
<feature type="domain" description="PTS EIIA type-1" evidence="13">
    <location>
        <begin position="486"/>
        <end position="590"/>
    </location>
</feature>
<dbReference type="NCBIfam" id="TIGR01995">
    <property type="entry name" value="PTS-II-ABC-beta"/>
    <property type="match status" value="1"/>
</dbReference>
<feature type="transmembrane region" description="Helical" evidence="12">
    <location>
        <begin position="351"/>
        <end position="372"/>
    </location>
</feature>
<feature type="domain" description="PTS EIIB type-1" evidence="14">
    <location>
        <begin position="4"/>
        <end position="86"/>
    </location>
</feature>
<dbReference type="InterPro" id="IPR018113">
    <property type="entry name" value="PTrfase_EIIB_Cys"/>
</dbReference>
<dbReference type="PROSITE" id="PS51098">
    <property type="entry name" value="PTS_EIIB_TYPE_1"/>
    <property type="match status" value="1"/>
</dbReference>
<dbReference type="Pfam" id="PF00358">
    <property type="entry name" value="PTS_EIIA_1"/>
    <property type="match status" value="1"/>
</dbReference>
<proteinExistence type="predicted"/>
<dbReference type="SUPFAM" id="SSF55604">
    <property type="entry name" value="Glucose permease domain IIB"/>
    <property type="match status" value="1"/>
</dbReference>
<evidence type="ECO:0000259" key="14">
    <source>
        <dbReference type="PROSITE" id="PS51098"/>
    </source>
</evidence>
<dbReference type="PANTHER" id="PTHR30175">
    <property type="entry name" value="PHOSPHOTRANSFERASE SYSTEM TRANSPORT PROTEIN"/>
    <property type="match status" value="1"/>
</dbReference>
<evidence type="ECO:0000256" key="7">
    <source>
        <dbReference type="ARBA" id="ARBA00022692"/>
    </source>
</evidence>
<dbReference type="PANTHER" id="PTHR30175:SF1">
    <property type="entry name" value="PTS SYSTEM ARBUTIN-, CELLOBIOSE-, AND SALICIN-SPECIFIC EIIBC COMPONENT-RELATED"/>
    <property type="match status" value="1"/>
</dbReference>
<dbReference type="PROSITE" id="PS00371">
    <property type="entry name" value="PTS_EIIA_TYPE_1_HIS"/>
    <property type="match status" value="1"/>
</dbReference>
<dbReference type="PROSITE" id="PS51093">
    <property type="entry name" value="PTS_EIIA_TYPE_1"/>
    <property type="match status" value="1"/>
</dbReference>
<dbReference type="SUPFAM" id="SSF51261">
    <property type="entry name" value="Duplicated hybrid motif"/>
    <property type="match status" value="1"/>
</dbReference>
<dbReference type="GO" id="GO:0016740">
    <property type="term" value="F:transferase activity"/>
    <property type="evidence" value="ECO:0007669"/>
    <property type="project" value="UniProtKB-KW"/>
</dbReference>
<keyword evidence="9 12" id="KW-1133">Transmembrane helix</keyword>
<evidence type="ECO:0000256" key="9">
    <source>
        <dbReference type="ARBA" id="ARBA00022989"/>
    </source>
</evidence>
<dbReference type="Proteomes" id="UP001595882">
    <property type="component" value="Unassembled WGS sequence"/>
</dbReference>
<feature type="transmembrane region" description="Helical" evidence="12">
    <location>
        <begin position="282"/>
        <end position="306"/>
    </location>
</feature>
<evidence type="ECO:0000256" key="2">
    <source>
        <dbReference type="ARBA" id="ARBA00022448"/>
    </source>
</evidence>